<dbReference type="Gene3D" id="3.30.450.20">
    <property type="entry name" value="PAS domain"/>
    <property type="match status" value="2"/>
</dbReference>
<dbReference type="GO" id="GO:0000155">
    <property type="term" value="F:phosphorelay sensor kinase activity"/>
    <property type="evidence" value="ECO:0007669"/>
    <property type="project" value="InterPro"/>
</dbReference>
<evidence type="ECO:0000259" key="9">
    <source>
        <dbReference type="PROSITE" id="PS50110"/>
    </source>
</evidence>
<evidence type="ECO:0000256" key="6">
    <source>
        <dbReference type="PROSITE-ProRule" id="PRU00169"/>
    </source>
</evidence>
<dbReference type="Gene3D" id="3.40.50.2300">
    <property type="match status" value="1"/>
</dbReference>
<dbReference type="AlphaFoldDB" id="A0A918PFI0"/>
<reference evidence="10" key="2">
    <citation type="submission" date="2020-09" db="EMBL/GenBank/DDBJ databases">
        <authorList>
            <person name="Sun Q."/>
            <person name="Kim S."/>
        </authorList>
    </citation>
    <scope>NUCLEOTIDE SEQUENCE</scope>
    <source>
        <strain evidence="10">KCTC 32255</strain>
    </source>
</reference>
<dbReference type="CDD" id="cd00082">
    <property type="entry name" value="HisKA"/>
    <property type="match status" value="1"/>
</dbReference>
<dbReference type="PROSITE" id="PS50109">
    <property type="entry name" value="HIS_KIN"/>
    <property type="match status" value="1"/>
</dbReference>
<protein>
    <recommendedName>
        <fullName evidence="2">histidine kinase</fullName>
        <ecNumber evidence="2">2.7.13.3</ecNumber>
    </recommendedName>
</protein>
<dbReference type="FunFam" id="3.30.565.10:FF:000049">
    <property type="entry name" value="Two-component sensor histidine kinase"/>
    <property type="match status" value="1"/>
</dbReference>
<dbReference type="InterPro" id="IPR011006">
    <property type="entry name" value="CheY-like_superfamily"/>
</dbReference>
<evidence type="ECO:0000313" key="11">
    <source>
        <dbReference type="Proteomes" id="UP000648075"/>
    </source>
</evidence>
<organism evidence="10 11">
    <name type="scientific">Novosphingobium colocasiae</name>
    <dbReference type="NCBI Taxonomy" id="1256513"/>
    <lineage>
        <taxon>Bacteria</taxon>
        <taxon>Pseudomonadati</taxon>
        <taxon>Pseudomonadota</taxon>
        <taxon>Alphaproteobacteria</taxon>
        <taxon>Sphingomonadales</taxon>
        <taxon>Sphingomonadaceae</taxon>
        <taxon>Novosphingobium</taxon>
    </lineage>
</organism>
<dbReference type="Pfam" id="PF00512">
    <property type="entry name" value="HisKA"/>
    <property type="match status" value="1"/>
</dbReference>
<feature type="domain" description="Response regulatory" evidence="9">
    <location>
        <begin position="636"/>
        <end position="752"/>
    </location>
</feature>
<reference evidence="10" key="1">
    <citation type="journal article" date="2014" name="Int. J. Syst. Evol. Microbiol.">
        <title>Complete genome sequence of Corynebacterium casei LMG S-19264T (=DSM 44701T), isolated from a smear-ripened cheese.</title>
        <authorList>
            <consortium name="US DOE Joint Genome Institute (JGI-PGF)"/>
            <person name="Walter F."/>
            <person name="Albersmeier A."/>
            <person name="Kalinowski J."/>
            <person name="Ruckert C."/>
        </authorList>
    </citation>
    <scope>NUCLEOTIDE SEQUENCE</scope>
    <source>
        <strain evidence="10">KCTC 32255</strain>
    </source>
</reference>
<evidence type="ECO:0000256" key="4">
    <source>
        <dbReference type="ARBA" id="ARBA00022679"/>
    </source>
</evidence>
<dbReference type="FunFam" id="1.10.287.130:FF:000063">
    <property type="entry name" value="Hybrid sensor histidine kinase/response regulator"/>
    <property type="match status" value="1"/>
</dbReference>
<dbReference type="InterPro" id="IPR035965">
    <property type="entry name" value="PAS-like_dom_sf"/>
</dbReference>
<evidence type="ECO:0000256" key="2">
    <source>
        <dbReference type="ARBA" id="ARBA00012438"/>
    </source>
</evidence>
<proteinExistence type="predicted"/>
<dbReference type="SUPFAM" id="SSF52172">
    <property type="entry name" value="CheY-like"/>
    <property type="match status" value="1"/>
</dbReference>
<dbReference type="InterPro" id="IPR003594">
    <property type="entry name" value="HATPase_dom"/>
</dbReference>
<comment type="catalytic activity">
    <reaction evidence="1">
        <text>ATP + protein L-histidine = ADP + protein N-phospho-L-histidine.</text>
        <dbReference type="EC" id="2.7.13.3"/>
    </reaction>
</comment>
<dbReference type="InterPro" id="IPR036097">
    <property type="entry name" value="HisK_dim/P_sf"/>
</dbReference>
<evidence type="ECO:0000313" key="10">
    <source>
        <dbReference type="EMBL" id="GGZ04461.1"/>
    </source>
</evidence>
<keyword evidence="7" id="KW-0175">Coiled coil</keyword>
<gene>
    <name evidence="10" type="primary">gfdS</name>
    <name evidence="10" type="ORF">GCM10011614_19080</name>
</gene>
<dbReference type="InterPro" id="IPR004358">
    <property type="entry name" value="Sig_transdc_His_kin-like_C"/>
</dbReference>
<feature type="coiled-coil region" evidence="7">
    <location>
        <begin position="355"/>
        <end position="396"/>
    </location>
</feature>
<dbReference type="Proteomes" id="UP000648075">
    <property type="component" value="Unassembled WGS sequence"/>
</dbReference>
<keyword evidence="11" id="KW-1185">Reference proteome</keyword>
<keyword evidence="3 6" id="KW-0597">Phosphoprotein</keyword>
<dbReference type="SMART" id="SM00388">
    <property type="entry name" value="HisKA"/>
    <property type="match status" value="1"/>
</dbReference>
<dbReference type="CDD" id="cd00075">
    <property type="entry name" value="HATPase"/>
    <property type="match status" value="1"/>
</dbReference>
<dbReference type="PRINTS" id="PR00344">
    <property type="entry name" value="BCTRLSENSOR"/>
</dbReference>
<dbReference type="Pfam" id="PF00072">
    <property type="entry name" value="Response_reg"/>
    <property type="match status" value="1"/>
</dbReference>
<dbReference type="PANTHER" id="PTHR43047">
    <property type="entry name" value="TWO-COMPONENT HISTIDINE PROTEIN KINASE"/>
    <property type="match status" value="1"/>
</dbReference>
<dbReference type="EC" id="2.7.13.3" evidence="2"/>
<dbReference type="InterPro" id="IPR036890">
    <property type="entry name" value="HATPase_C_sf"/>
</dbReference>
<dbReference type="SUPFAM" id="SSF55874">
    <property type="entry name" value="ATPase domain of HSP90 chaperone/DNA topoisomerase II/histidine kinase"/>
    <property type="match status" value="1"/>
</dbReference>
<dbReference type="SMART" id="SM00448">
    <property type="entry name" value="REC"/>
    <property type="match status" value="1"/>
</dbReference>
<dbReference type="InterPro" id="IPR003661">
    <property type="entry name" value="HisK_dim/P_dom"/>
</dbReference>
<dbReference type="Pfam" id="PF12860">
    <property type="entry name" value="PAS_7"/>
    <property type="match status" value="2"/>
</dbReference>
<keyword evidence="5 10" id="KW-0418">Kinase</keyword>
<accession>A0A918PFI0</accession>
<feature type="modified residue" description="4-aspartylphosphate" evidence="6">
    <location>
        <position position="686"/>
    </location>
</feature>
<dbReference type="SUPFAM" id="SSF55785">
    <property type="entry name" value="PYP-like sensor domain (PAS domain)"/>
    <property type="match status" value="2"/>
</dbReference>
<dbReference type="SMART" id="SM00387">
    <property type="entry name" value="HATPase_c"/>
    <property type="match status" value="1"/>
</dbReference>
<evidence type="ECO:0000256" key="5">
    <source>
        <dbReference type="ARBA" id="ARBA00022777"/>
    </source>
</evidence>
<dbReference type="GO" id="GO:0005886">
    <property type="term" value="C:plasma membrane"/>
    <property type="evidence" value="ECO:0007669"/>
    <property type="project" value="TreeGrafter"/>
</dbReference>
<dbReference type="Pfam" id="PF02518">
    <property type="entry name" value="HATPase_c"/>
    <property type="match status" value="1"/>
</dbReference>
<feature type="domain" description="Histidine kinase" evidence="8">
    <location>
        <begin position="403"/>
        <end position="614"/>
    </location>
</feature>
<evidence type="ECO:0000256" key="1">
    <source>
        <dbReference type="ARBA" id="ARBA00000085"/>
    </source>
</evidence>
<evidence type="ECO:0000256" key="3">
    <source>
        <dbReference type="ARBA" id="ARBA00022553"/>
    </source>
</evidence>
<dbReference type="Gene3D" id="1.10.287.130">
    <property type="match status" value="1"/>
</dbReference>
<dbReference type="CDD" id="cd00156">
    <property type="entry name" value="REC"/>
    <property type="match status" value="1"/>
</dbReference>
<dbReference type="InterPro" id="IPR005467">
    <property type="entry name" value="His_kinase_dom"/>
</dbReference>
<evidence type="ECO:0000259" key="8">
    <source>
        <dbReference type="PROSITE" id="PS50109"/>
    </source>
</evidence>
<feature type="coiled-coil region" evidence="7">
    <location>
        <begin position="24"/>
        <end position="51"/>
    </location>
</feature>
<dbReference type="EMBL" id="BMZA01000006">
    <property type="protein sequence ID" value="GGZ04461.1"/>
    <property type="molecule type" value="Genomic_DNA"/>
</dbReference>
<comment type="caution">
    <text evidence="10">The sequence shown here is derived from an EMBL/GenBank/DDBJ whole genome shotgun (WGS) entry which is preliminary data.</text>
</comment>
<dbReference type="SUPFAM" id="SSF47384">
    <property type="entry name" value="Homodimeric domain of signal transducing histidine kinase"/>
    <property type="match status" value="1"/>
</dbReference>
<sequence length="754" mass="81566">MGVVAKTRDAVDKAGAVAVTRGPVAEAGDELEMLRRRVAQLEKINAVLIDRVERSSDIQGSAFSMFETAISLESMVRDRTVALENALQRLNAANVELAAAHADATAARVMLRDAIDSLADGFALFDTEDRMVLCNRAFLKIFPHFEGLEGEQPEFAELASRLAQAGAAVGSRIAPERWLNDRLARHRRAEGAHVQALSDGRWIQINELRTSDGGTVGIYTDITSVKAEDARQRTLELAERNLALQATLDTLSEGVCLFDPQRRLQAWNEGLLATLAVDPRDHSRGIDTHAALAAWCLDRLGLDNADALAWREGAEARREFACVMDGRHFVVRSVPLSNGGMVFAFDDVSDHIRLQRSLTETAETLEKRVEQRTAELVEVNRQLVEAKNEAETANRSKTSFLAAASHDLLQPLNAARLFVSAMDGHALPERPQALVQQASTALDSVEDLLEALFEISRLDAGAIQPEIVHVPLGSILSALRIEFAPLASSGGLAFTVSETAAWVRSDHRLLRRVLQNFVSNAIRYTEQGAVDVEVSVGEEEVVVTVRDTGPGIAPQDRDEIFEEFRRVGTTRGIPGKGLGLAIVRRVSAMLGHPIALDTAPGRGAAFSIRLPSVAAVERQDDLAPAAPGAREGAGGLVLVIDNDPGIRNGMEALLENWGLDVVTAGGPDDPAALTALAQQPTLLIVDYHLDDGLTGAQAIARLRAKAERAIPAMVITADRSERTKTELAALSLSILNKPVKPARLRALLRQMEVL</sequence>
<dbReference type="GO" id="GO:0009927">
    <property type="term" value="F:histidine phosphotransfer kinase activity"/>
    <property type="evidence" value="ECO:0007669"/>
    <property type="project" value="TreeGrafter"/>
</dbReference>
<dbReference type="PANTHER" id="PTHR43047:SF9">
    <property type="entry name" value="HISTIDINE KINASE"/>
    <property type="match status" value="1"/>
</dbReference>
<keyword evidence="4" id="KW-0808">Transferase</keyword>
<evidence type="ECO:0000256" key="7">
    <source>
        <dbReference type="SAM" id="Coils"/>
    </source>
</evidence>
<dbReference type="PROSITE" id="PS50110">
    <property type="entry name" value="RESPONSE_REGULATORY"/>
    <property type="match status" value="1"/>
</dbReference>
<dbReference type="InterPro" id="IPR001789">
    <property type="entry name" value="Sig_transdc_resp-reg_receiver"/>
</dbReference>
<dbReference type="Gene3D" id="3.30.565.10">
    <property type="entry name" value="Histidine kinase-like ATPase, C-terminal domain"/>
    <property type="match status" value="1"/>
</dbReference>
<name>A0A918PFI0_9SPHN</name>